<dbReference type="EMBL" id="SOGJ01000023">
    <property type="protein sequence ID" value="TFC97392.1"/>
    <property type="molecule type" value="Genomic_DNA"/>
</dbReference>
<name>A0ABY2IYW0_9MICO</name>
<dbReference type="Pfam" id="PF10006">
    <property type="entry name" value="DUF2249"/>
    <property type="match status" value="1"/>
</dbReference>
<dbReference type="RefSeq" id="WP_134363833.1">
    <property type="nucleotide sequence ID" value="NZ_SOGJ01000023.1"/>
</dbReference>
<feature type="domain" description="DUF2249" evidence="1">
    <location>
        <begin position="41"/>
        <end position="110"/>
    </location>
</feature>
<protein>
    <submittedName>
        <fullName evidence="2">DUF2249 domain-containing protein</fullName>
    </submittedName>
</protein>
<evidence type="ECO:0000259" key="1">
    <source>
        <dbReference type="Pfam" id="PF10006"/>
    </source>
</evidence>
<organism evidence="2 3">
    <name type="scientific">Cryobacterium breve</name>
    <dbReference type="NCBI Taxonomy" id="1259258"/>
    <lineage>
        <taxon>Bacteria</taxon>
        <taxon>Bacillati</taxon>
        <taxon>Actinomycetota</taxon>
        <taxon>Actinomycetes</taxon>
        <taxon>Micrococcales</taxon>
        <taxon>Microbacteriaceae</taxon>
        <taxon>Cryobacterium</taxon>
    </lineage>
</organism>
<gene>
    <name evidence="2" type="ORF">E3O65_11425</name>
</gene>
<dbReference type="Proteomes" id="UP000298355">
    <property type="component" value="Unassembled WGS sequence"/>
</dbReference>
<evidence type="ECO:0000313" key="3">
    <source>
        <dbReference type="Proteomes" id="UP000298355"/>
    </source>
</evidence>
<sequence>MTVEPISLSSSRPGAVDAEATITAPDGHACACGHEDTGNIVLDSRPIPHAIRHAAIFGALGSIKPGFALDLVASHNPLPLLGQLESNRPGEFLISYLENGPETWTIRLTRAS</sequence>
<keyword evidence="3" id="KW-1185">Reference proteome</keyword>
<accession>A0ABY2IYW0</accession>
<evidence type="ECO:0000313" key="2">
    <source>
        <dbReference type="EMBL" id="TFC97392.1"/>
    </source>
</evidence>
<comment type="caution">
    <text evidence="2">The sequence shown here is derived from an EMBL/GenBank/DDBJ whole genome shotgun (WGS) entry which is preliminary data.</text>
</comment>
<proteinExistence type="predicted"/>
<dbReference type="InterPro" id="IPR018720">
    <property type="entry name" value="DUF2249"/>
</dbReference>
<reference evidence="2 3" key="1">
    <citation type="submission" date="2019-03" db="EMBL/GenBank/DDBJ databases">
        <title>Genomics of glacier-inhabiting Cryobacterium strains.</title>
        <authorList>
            <person name="Liu Q."/>
            <person name="Xin Y.-H."/>
        </authorList>
    </citation>
    <scope>NUCLEOTIDE SEQUENCE [LARGE SCALE GENOMIC DNA]</scope>
    <source>
        <strain evidence="2 3">TMT4-23</strain>
    </source>
</reference>